<evidence type="ECO:0000313" key="3">
    <source>
        <dbReference type="Proteomes" id="UP001218218"/>
    </source>
</evidence>
<name>A0AAD6ZVG2_9AGAR</name>
<evidence type="ECO:0000313" key="2">
    <source>
        <dbReference type="EMBL" id="KAJ7339823.1"/>
    </source>
</evidence>
<accession>A0AAD6ZVG2</accession>
<protein>
    <submittedName>
        <fullName evidence="2">Uncharacterized protein</fullName>
    </submittedName>
</protein>
<sequence>MGLKRTKVGRSISGTELGAKVGSMAGKGNLNGLEVWEINRQNWVPSERRREQGTKSVSSDRSGPEWVGSAQVLIHEARFCGSGVRIGPMLDSPQLFAVQCSDGKLWPRAIANGECEFFFQDQDGRKENGDEPTWGSCTGFPPSR</sequence>
<feature type="region of interest" description="Disordered" evidence="1">
    <location>
        <begin position="44"/>
        <end position="65"/>
    </location>
</feature>
<proteinExistence type="predicted"/>
<keyword evidence="3" id="KW-1185">Reference proteome</keyword>
<comment type="caution">
    <text evidence="2">The sequence shown here is derived from an EMBL/GenBank/DDBJ whole genome shotgun (WGS) entry which is preliminary data.</text>
</comment>
<dbReference type="AlphaFoldDB" id="A0AAD6ZVG2"/>
<reference evidence="2" key="1">
    <citation type="submission" date="2023-03" db="EMBL/GenBank/DDBJ databases">
        <title>Massive genome expansion in bonnet fungi (Mycena s.s.) driven by repeated elements and novel gene families across ecological guilds.</title>
        <authorList>
            <consortium name="Lawrence Berkeley National Laboratory"/>
            <person name="Harder C.B."/>
            <person name="Miyauchi S."/>
            <person name="Viragh M."/>
            <person name="Kuo A."/>
            <person name="Thoen E."/>
            <person name="Andreopoulos B."/>
            <person name="Lu D."/>
            <person name="Skrede I."/>
            <person name="Drula E."/>
            <person name="Henrissat B."/>
            <person name="Morin E."/>
            <person name="Kohler A."/>
            <person name="Barry K."/>
            <person name="LaButti K."/>
            <person name="Morin E."/>
            <person name="Salamov A."/>
            <person name="Lipzen A."/>
            <person name="Mereny Z."/>
            <person name="Hegedus B."/>
            <person name="Baldrian P."/>
            <person name="Stursova M."/>
            <person name="Weitz H."/>
            <person name="Taylor A."/>
            <person name="Grigoriev I.V."/>
            <person name="Nagy L.G."/>
            <person name="Martin F."/>
            <person name="Kauserud H."/>
        </authorList>
    </citation>
    <scope>NUCLEOTIDE SEQUENCE</scope>
    <source>
        <strain evidence="2">CBHHK002</strain>
    </source>
</reference>
<dbReference type="Proteomes" id="UP001218218">
    <property type="component" value="Unassembled WGS sequence"/>
</dbReference>
<organism evidence="2 3">
    <name type="scientific">Mycena albidolilacea</name>
    <dbReference type="NCBI Taxonomy" id="1033008"/>
    <lineage>
        <taxon>Eukaryota</taxon>
        <taxon>Fungi</taxon>
        <taxon>Dikarya</taxon>
        <taxon>Basidiomycota</taxon>
        <taxon>Agaricomycotina</taxon>
        <taxon>Agaricomycetes</taxon>
        <taxon>Agaricomycetidae</taxon>
        <taxon>Agaricales</taxon>
        <taxon>Marasmiineae</taxon>
        <taxon>Mycenaceae</taxon>
        <taxon>Mycena</taxon>
    </lineage>
</organism>
<feature type="region of interest" description="Disordered" evidence="1">
    <location>
        <begin position="122"/>
        <end position="144"/>
    </location>
</feature>
<dbReference type="EMBL" id="JARIHO010000027">
    <property type="protein sequence ID" value="KAJ7339823.1"/>
    <property type="molecule type" value="Genomic_DNA"/>
</dbReference>
<gene>
    <name evidence="2" type="ORF">DFH08DRAFT_812207</name>
</gene>
<evidence type="ECO:0000256" key="1">
    <source>
        <dbReference type="SAM" id="MobiDB-lite"/>
    </source>
</evidence>